<keyword evidence="6" id="KW-1185">Reference proteome</keyword>
<dbReference type="GO" id="GO:0000976">
    <property type="term" value="F:transcription cis-regulatory region binding"/>
    <property type="evidence" value="ECO:0007669"/>
    <property type="project" value="TreeGrafter"/>
</dbReference>
<dbReference type="SMART" id="SM00342">
    <property type="entry name" value="HTH_ARAC"/>
    <property type="match status" value="1"/>
</dbReference>
<protein>
    <submittedName>
        <fullName evidence="5">HTH-type transcriptional regulator VqsM</fullName>
    </submittedName>
</protein>
<reference evidence="5 6" key="1">
    <citation type="submission" date="2017-05" db="EMBL/GenBank/DDBJ databases">
        <title>Genome Analysis of Maritalea myrionectae HL2708#5.</title>
        <authorList>
            <consortium name="Cotde Inc.-PKNU"/>
            <person name="Jang D."/>
            <person name="Oh H.-M."/>
        </authorList>
    </citation>
    <scope>NUCLEOTIDE SEQUENCE [LARGE SCALE GENOMIC DNA]</scope>
    <source>
        <strain evidence="5 6">HL2708#5</strain>
    </source>
</reference>
<evidence type="ECO:0000256" key="2">
    <source>
        <dbReference type="ARBA" id="ARBA00023125"/>
    </source>
</evidence>
<dbReference type="InterPro" id="IPR032687">
    <property type="entry name" value="AraC-type_N"/>
</dbReference>
<evidence type="ECO:0000313" key="6">
    <source>
        <dbReference type="Proteomes" id="UP000258927"/>
    </source>
</evidence>
<dbReference type="PANTHER" id="PTHR47894">
    <property type="entry name" value="HTH-TYPE TRANSCRIPTIONAL REGULATOR GADX"/>
    <property type="match status" value="1"/>
</dbReference>
<dbReference type="STRING" id="1122213.GCA_000423365_00784"/>
<dbReference type="SUPFAM" id="SSF46689">
    <property type="entry name" value="Homeodomain-like"/>
    <property type="match status" value="1"/>
</dbReference>
<organism evidence="5 6">
    <name type="scientific">Maritalea myrionectae</name>
    <dbReference type="NCBI Taxonomy" id="454601"/>
    <lineage>
        <taxon>Bacteria</taxon>
        <taxon>Pseudomonadati</taxon>
        <taxon>Pseudomonadota</taxon>
        <taxon>Alphaproteobacteria</taxon>
        <taxon>Hyphomicrobiales</taxon>
        <taxon>Devosiaceae</taxon>
        <taxon>Maritalea</taxon>
    </lineage>
</organism>
<accession>A0A2R4MHT3</accession>
<evidence type="ECO:0000256" key="1">
    <source>
        <dbReference type="ARBA" id="ARBA00023015"/>
    </source>
</evidence>
<sequence>MAHSTVSAGLAAGLLTYAASRGADAADLRLKVGLADMDLTDPDARVPFKHYLALMHQAQKETGDPALALHWGEDVDMAELSIVGLIMNAAPTMGAAFQQLQRYGRLAMEINDPAGSPHFELTQQDGRLYMVYQATPAQNVPELVENAFARLTCGPRQFLDAPHILSVHFTHAAPSYRDEYARIFQCPVQFEAKWNALELHPEVAAWPVAQSPTYMSNLLAERADQLLNDLSTQKSTRGQVEQALLPLLHLGNPGADQIAAQLGMCRQTLFRRLKEEHTAYRDVLEELRHTMAMSHLKSQKLSVGDIAYLLGFSDVAAFSRAFKRWTGQSPRAFRQSFEVVV</sequence>
<dbReference type="Pfam" id="PF12625">
    <property type="entry name" value="Arabinose_bd"/>
    <property type="match status" value="1"/>
</dbReference>
<dbReference type="Pfam" id="PF12833">
    <property type="entry name" value="HTH_18"/>
    <property type="match status" value="1"/>
</dbReference>
<name>A0A2R4MHT3_9HYPH</name>
<dbReference type="GO" id="GO:0005829">
    <property type="term" value="C:cytosol"/>
    <property type="evidence" value="ECO:0007669"/>
    <property type="project" value="TreeGrafter"/>
</dbReference>
<keyword evidence="1" id="KW-0805">Transcription regulation</keyword>
<keyword evidence="3" id="KW-0804">Transcription</keyword>
<dbReference type="PROSITE" id="PS01124">
    <property type="entry name" value="HTH_ARAC_FAMILY_2"/>
    <property type="match status" value="1"/>
</dbReference>
<dbReference type="GO" id="GO:0003700">
    <property type="term" value="F:DNA-binding transcription factor activity"/>
    <property type="evidence" value="ECO:0007669"/>
    <property type="project" value="InterPro"/>
</dbReference>
<dbReference type="EMBL" id="CP021330">
    <property type="protein sequence ID" value="AVX05597.1"/>
    <property type="molecule type" value="Genomic_DNA"/>
</dbReference>
<dbReference type="PANTHER" id="PTHR47894:SF1">
    <property type="entry name" value="HTH-TYPE TRANSCRIPTIONAL REGULATOR VQSM"/>
    <property type="match status" value="1"/>
</dbReference>
<dbReference type="InterPro" id="IPR018060">
    <property type="entry name" value="HTH_AraC"/>
</dbReference>
<dbReference type="Gene3D" id="1.10.10.60">
    <property type="entry name" value="Homeodomain-like"/>
    <property type="match status" value="1"/>
</dbReference>
<keyword evidence="2" id="KW-0238">DNA-binding</keyword>
<evidence type="ECO:0000313" key="5">
    <source>
        <dbReference type="EMBL" id="AVX05597.1"/>
    </source>
</evidence>
<dbReference type="RefSeq" id="WP_117396433.1">
    <property type="nucleotide sequence ID" value="NZ_CP021330.1"/>
</dbReference>
<dbReference type="Proteomes" id="UP000258927">
    <property type="component" value="Chromosome"/>
</dbReference>
<dbReference type="KEGG" id="mmyr:MXMO3_03091"/>
<feature type="domain" description="HTH araC/xylS-type" evidence="4">
    <location>
        <begin position="256"/>
        <end position="336"/>
    </location>
</feature>
<proteinExistence type="predicted"/>
<dbReference type="PRINTS" id="PR00032">
    <property type="entry name" value="HTHARAC"/>
</dbReference>
<dbReference type="AlphaFoldDB" id="A0A2R4MHT3"/>
<evidence type="ECO:0000259" key="4">
    <source>
        <dbReference type="PROSITE" id="PS01124"/>
    </source>
</evidence>
<dbReference type="InterPro" id="IPR020449">
    <property type="entry name" value="Tscrpt_reg_AraC-type_HTH"/>
</dbReference>
<gene>
    <name evidence="5" type="ORF">MXMO3_03091</name>
</gene>
<evidence type="ECO:0000256" key="3">
    <source>
        <dbReference type="ARBA" id="ARBA00023163"/>
    </source>
</evidence>
<dbReference type="InterPro" id="IPR009057">
    <property type="entry name" value="Homeodomain-like_sf"/>
</dbReference>